<reference evidence="1" key="1">
    <citation type="submission" date="2012-04" db="EMBL/GenBank/DDBJ databases">
        <title>The Genome Sequence of Fusarium oxysporum melonis.</title>
        <authorList>
            <consortium name="The Broad Institute Genome Sequencing Platform"/>
            <person name="Ma L.-J."/>
            <person name="Gale L.R."/>
            <person name="Schwartz D.C."/>
            <person name="Zhou S."/>
            <person name="Corby-Kistler H."/>
            <person name="Young S.K."/>
            <person name="Zeng Q."/>
            <person name="Gargeya S."/>
            <person name="Fitzgerald M."/>
            <person name="Haas B."/>
            <person name="Abouelleil A."/>
            <person name="Alvarado L."/>
            <person name="Arachchi H.M."/>
            <person name="Berlin A."/>
            <person name="Brown A."/>
            <person name="Chapman S.B."/>
            <person name="Chen Z."/>
            <person name="Dunbar C."/>
            <person name="Freedman E."/>
            <person name="Gearin G."/>
            <person name="Goldberg J."/>
            <person name="Griggs A."/>
            <person name="Gujja S."/>
            <person name="Heiman D."/>
            <person name="Howarth C."/>
            <person name="Larson L."/>
            <person name="Lui A."/>
            <person name="MacDonald P.J.P."/>
            <person name="Montmayeur A."/>
            <person name="Murphy C."/>
            <person name="Neiman D."/>
            <person name="Pearson M."/>
            <person name="Priest M."/>
            <person name="Roberts A."/>
            <person name="Saif S."/>
            <person name="Shea T."/>
            <person name="Shenoy N."/>
            <person name="Sisk P."/>
            <person name="Stolte C."/>
            <person name="Sykes S."/>
            <person name="Wortman J."/>
            <person name="Nusbaum C."/>
            <person name="Birren B."/>
        </authorList>
    </citation>
    <scope>NUCLEOTIDE SEQUENCE</scope>
    <source>
        <strain evidence="1">26406</strain>
    </source>
</reference>
<accession>W9Z3T4</accession>
<dbReference type="Proteomes" id="UP000030703">
    <property type="component" value="Unassembled WGS sequence"/>
</dbReference>
<name>W9Z3T4_FUSOX</name>
<dbReference type="EMBL" id="KI981082">
    <property type="protein sequence ID" value="EXK23297.1"/>
    <property type="molecule type" value="Genomic_DNA"/>
</dbReference>
<sequence>MQRQVFGIVTMTCFFIDFTIYDLVQDDSVDT</sequence>
<dbReference type="HOGENOM" id="CLU_3399478_0_0_1"/>
<protein>
    <submittedName>
        <fullName evidence="1">Uncharacterized protein</fullName>
    </submittedName>
</protein>
<dbReference type="AlphaFoldDB" id="W9Z3T4"/>
<organism evidence="1">
    <name type="scientific">Fusarium oxysporum f. sp. melonis 26406</name>
    <dbReference type="NCBI Taxonomy" id="1089452"/>
    <lineage>
        <taxon>Eukaryota</taxon>
        <taxon>Fungi</taxon>
        <taxon>Dikarya</taxon>
        <taxon>Ascomycota</taxon>
        <taxon>Pezizomycotina</taxon>
        <taxon>Sordariomycetes</taxon>
        <taxon>Hypocreomycetidae</taxon>
        <taxon>Hypocreales</taxon>
        <taxon>Nectriaceae</taxon>
        <taxon>Fusarium</taxon>
        <taxon>Fusarium oxysporum species complex</taxon>
    </lineage>
</organism>
<gene>
    <name evidence="1" type="ORF">FOMG_19922</name>
</gene>
<proteinExistence type="predicted"/>
<reference evidence="1" key="2">
    <citation type="submission" date="2014-02" db="EMBL/GenBank/DDBJ databases">
        <title>Annotation of the Genome Sequence of Fusarium oxysporum f. sp. melonis 26406.</title>
        <authorList>
            <consortium name="The Broad Institute Genomics Platform"/>
            <person name="Ma L.-J."/>
            <person name="Corby-Kistler H."/>
            <person name="Broz K."/>
            <person name="Gale L.R."/>
            <person name="Jonkers W."/>
            <person name="O'Donnell K."/>
            <person name="Ploetz R."/>
            <person name="Steinberg C."/>
            <person name="Schwartz D.C."/>
            <person name="VanEtten H."/>
            <person name="Zhou S."/>
            <person name="Young S.K."/>
            <person name="Zeng Q."/>
            <person name="Gargeya S."/>
            <person name="Fitzgerald M."/>
            <person name="Abouelleil A."/>
            <person name="Alvarado L."/>
            <person name="Chapman S.B."/>
            <person name="Gainer-Dewar J."/>
            <person name="Goldberg J."/>
            <person name="Griggs A."/>
            <person name="Gujja S."/>
            <person name="Hansen M."/>
            <person name="Howarth C."/>
            <person name="Imamovic A."/>
            <person name="Ireland A."/>
            <person name="Larimer J."/>
            <person name="McCowan C."/>
            <person name="Murphy C."/>
            <person name="Pearson M."/>
            <person name="Poon T.W."/>
            <person name="Priest M."/>
            <person name="Roberts A."/>
            <person name="Saif S."/>
            <person name="Shea T."/>
            <person name="Sykes S."/>
            <person name="Wortman J."/>
            <person name="Nusbaum C."/>
            <person name="Birren B."/>
        </authorList>
    </citation>
    <scope>NUCLEOTIDE SEQUENCE</scope>
    <source>
        <strain evidence="1">26406</strain>
    </source>
</reference>
<evidence type="ECO:0000313" key="1">
    <source>
        <dbReference type="EMBL" id="EXK23297.1"/>
    </source>
</evidence>
<dbReference type="VEuPathDB" id="FungiDB:FOMG_19922"/>